<dbReference type="Proteomes" id="UP001054821">
    <property type="component" value="Chromosome 3"/>
</dbReference>
<comment type="caution">
    <text evidence="4">The sequence shown here is derived from an EMBL/GenBank/DDBJ whole genome shotgun (WGS) entry which is preliminary data.</text>
</comment>
<accession>A0AAD4Z9P5</accession>
<feature type="region of interest" description="Disordered" evidence="2">
    <location>
        <begin position="114"/>
        <end position="143"/>
    </location>
</feature>
<sequence>MLTLIAGFDQKSSTAISTCMVTGGAAATIFYNLRQRRPTIELPRIDHDLALLFQPMLVVRISNTFLSCNLPHSQLDNFLMYDITVGTTTKSFFKAVEMWKKETITKKNLLDASKRLQPNGDGNEDVEDRNIPGGPSNGTTESKEAKKAKVSLLDSVCWKPFGVVAAVWVTIVALQIAVVEDSLWSTVSGDWDPSSGFNCHKHLYHYILFIHVCCRILPPKTISNSYALYFAAASSLSAVRGKIFGGKVIKALGRTYLIIFILAFTTLGSTVSLALSSAAVSAHEEMLGSQPSSQNITGKEVQSHLGYNKHVWPASPIFYYLSWV</sequence>
<feature type="transmembrane region" description="Helical" evidence="3">
    <location>
        <begin position="12"/>
        <end position="33"/>
    </location>
</feature>
<protein>
    <submittedName>
        <fullName evidence="4">Uncharacterized protein</fullName>
    </submittedName>
</protein>
<dbReference type="AlphaFoldDB" id="A0AAD4Z9P5"/>
<reference evidence="4 5" key="1">
    <citation type="journal article" date="2022" name="G3 (Bethesda)">
        <title>Whole-genome sequence and methylome profiling of the almond [Prunus dulcis (Mill.) D.A. Webb] cultivar 'Nonpareil'.</title>
        <authorList>
            <person name="D'Amico-Willman K.M."/>
            <person name="Ouma W.Z."/>
            <person name="Meulia T."/>
            <person name="Sideli G.M."/>
            <person name="Gradziel T.M."/>
            <person name="Fresnedo-Ramirez J."/>
        </authorList>
    </citation>
    <scope>NUCLEOTIDE SEQUENCE [LARGE SCALE GENOMIC DNA]</scope>
    <source>
        <strain evidence="4">Clone GOH B32 T37-40</strain>
    </source>
</reference>
<name>A0AAD4Z9P5_PRUDU</name>
<evidence type="ECO:0000313" key="4">
    <source>
        <dbReference type="EMBL" id="KAI5337043.1"/>
    </source>
</evidence>
<dbReference type="GO" id="GO:0016567">
    <property type="term" value="P:protein ubiquitination"/>
    <property type="evidence" value="ECO:0007669"/>
    <property type="project" value="TreeGrafter"/>
</dbReference>
<evidence type="ECO:0000256" key="3">
    <source>
        <dbReference type="SAM" id="Phobius"/>
    </source>
</evidence>
<evidence type="ECO:0000256" key="2">
    <source>
        <dbReference type="SAM" id="MobiDB-lite"/>
    </source>
</evidence>
<keyword evidence="3" id="KW-0472">Membrane</keyword>
<proteinExistence type="inferred from homology"/>
<organism evidence="4 5">
    <name type="scientific">Prunus dulcis</name>
    <name type="common">Almond</name>
    <name type="synonym">Amygdalus dulcis</name>
    <dbReference type="NCBI Taxonomy" id="3755"/>
    <lineage>
        <taxon>Eukaryota</taxon>
        <taxon>Viridiplantae</taxon>
        <taxon>Streptophyta</taxon>
        <taxon>Embryophyta</taxon>
        <taxon>Tracheophyta</taxon>
        <taxon>Spermatophyta</taxon>
        <taxon>Magnoliopsida</taxon>
        <taxon>eudicotyledons</taxon>
        <taxon>Gunneridae</taxon>
        <taxon>Pentapetalae</taxon>
        <taxon>rosids</taxon>
        <taxon>fabids</taxon>
        <taxon>Rosales</taxon>
        <taxon>Rosaceae</taxon>
        <taxon>Amygdaloideae</taxon>
        <taxon>Amygdaleae</taxon>
        <taxon>Prunus</taxon>
    </lineage>
</organism>
<feature type="transmembrane region" description="Helical" evidence="3">
    <location>
        <begin position="256"/>
        <end position="280"/>
    </location>
</feature>
<dbReference type="EMBL" id="JAJFAZ020000003">
    <property type="protein sequence ID" value="KAI5337043.1"/>
    <property type="molecule type" value="Genomic_DNA"/>
</dbReference>
<keyword evidence="3" id="KW-0812">Transmembrane</keyword>
<feature type="transmembrane region" description="Helical" evidence="3">
    <location>
        <begin position="226"/>
        <end position="244"/>
    </location>
</feature>
<evidence type="ECO:0000256" key="1">
    <source>
        <dbReference type="ARBA" id="ARBA00009142"/>
    </source>
</evidence>
<dbReference type="PANTHER" id="PTHR14255:SF48">
    <property type="entry name" value="SULFITE EXPORTER TAUE_SAFE FAMILY PROTEIN 3-LIKE"/>
    <property type="match status" value="1"/>
</dbReference>
<comment type="similarity">
    <text evidence="1">Belongs to the 4-toluene sulfonate uptake permease (TSUP) (TC 2.A.102) family.</text>
</comment>
<evidence type="ECO:0000313" key="5">
    <source>
        <dbReference type="Proteomes" id="UP001054821"/>
    </source>
</evidence>
<keyword evidence="3" id="KW-1133">Transmembrane helix</keyword>
<keyword evidence="5" id="KW-1185">Reference proteome</keyword>
<feature type="transmembrane region" description="Helical" evidence="3">
    <location>
        <begin position="156"/>
        <end position="178"/>
    </location>
</feature>
<dbReference type="GO" id="GO:0031464">
    <property type="term" value="C:Cul4A-RING E3 ubiquitin ligase complex"/>
    <property type="evidence" value="ECO:0007669"/>
    <property type="project" value="TreeGrafter"/>
</dbReference>
<dbReference type="PANTHER" id="PTHR14255">
    <property type="entry name" value="CEREBLON"/>
    <property type="match status" value="1"/>
</dbReference>
<gene>
    <name evidence="4" type="ORF">L3X38_016312</name>
</gene>